<dbReference type="RefSeq" id="WP_009916623.1">
    <property type="nucleotide sequence ID" value="NZ_CP013380.1"/>
</dbReference>
<protein>
    <submittedName>
        <fullName evidence="2">Toprim domain-containing protein</fullName>
    </submittedName>
</protein>
<dbReference type="AlphaFoldDB" id="A0A7T2U3T3"/>
<evidence type="ECO:0000313" key="3">
    <source>
        <dbReference type="Proteomes" id="UP000594943"/>
    </source>
</evidence>
<sequence length="268" mass="29678">MAEAWLRAAQRLKLGHKGRAFHGCSGSSSGPTLLISNDREKWSGWCFRCRETVIEWKPMESFAERVKRMREEQAADEEAATTASPPQPANFDIETWPIEARLWLLKASIGRSEVGKLGAYHHARTNRVVLPVVDAGRIVYWQARSVDGREPKYIGAAIDKRHIVAAFGQGDPVLVEDILSAFRVGESGEAQGMAILGTALNDKVLARLIQQQRPVTVWLDPDSAGREAARGIVKKLSLVGLQHRQITTHRDPKLLSKGEIQSLLTAAF</sequence>
<accession>A0A7T2U3T3</accession>
<feature type="region of interest" description="Disordered" evidence="1">
    <location>
        <begin position="70"/>
        <end position="90"/>
    </location>
</feature>
<name>A0A7T2U3T3_9BURK</name>
<dbReference type="EMBL" id="CP065686">
    <property type="protein sequence ID" value="QPS45121.1"/>
    <property type="molecule type" value="Genomic_DNA"/>
</dbReference>
<organism evidence="2 3">
    <name type="scientific">Burkholderia humptydooensis</name>
    <dbReference type="NCBI Taxonomy" id="430531"/>
    <lineage>
        <taxon>Bacteria</taxon>
        <taxon>Pseudomonadati</taxon>
        <taxon>Pseudomonadota</taxon>
        <taxon>Betaproteobacteria</taxon>
        <taxon>Burkholderiales</taxon>
        <taxon>Burkholderiaceae</taxon>
        <taxon>Burkholderia</taxon>
        <taxon>pseudomallei group</taxon>
    </lineage>
</organism>
<dbReference type="Gene3D" id="3.40.1360.10">
    <property type="match status" value="1"/>
</dbReference>
<dbReference type="KEGG" id="bhg:I6G56_08730"/>
<dbReference type="Proteomes" id="UP000594943">
    <property type="component" value="Chromosome 1"/>
</dbReference>
<evidence type="ECO:0000313" key="2">
    <source>
        <dbReference type="EMBL" id="QPS45121.1"/>
    </source>
</evidence>
<gene>
    <name evidence="2" type="ORF">I6G56_08730</name>
</gene>
<proteinExistence type="predicted"/>
<dbReference type="SUPFAM" id="SSF56731">
    <property type="entry name" value="DNA primase core"/>
    <property type="match status" value="1"/>
</dbReference>
<dbReference type="Pfam" id="PF13155">
    <property type="entry name" value="Toprim_2"/>
    <property type="match status" value="1"/>
</dbReference>
<evidence type="ECO:0000256" key="1">
    <source>
        <dbReference type="SAM" id="MobiDB-lite"/>
    </source>
</evidence>
<reference evidence="2 3" key="1">
    <citation type="submission" date="2020-12" db="EMBL/GenBank/DDBJ databases">
        <title>FDA dAtabase for Regulatory Grade micrObial Sequences (FDA-ARGOS): Supporting development and validation of Infectious Disease Dx tests.</title>
        <authorList>
            <person name="Nelson B."/>
            <person name="Plummer A."/>
            <person name="Tallon L."/>
            <person name="Sadzewicz L."/>
            <person name="Zhao X."/>
            <person name="Boylan J."/>
            <person name="Ott S."/>
            <person name="Bowen H."/>
            <person name="Vavikolanu K."/>
            <person name="Mehta A."/>
            <person name="Aluvathingal J."/>
            <person name="Nadendla S."/>
            <person name="Myers T."/>
            <person name="Yan Y."/>
            <person name="Sichtig H."/>
        </authorList>
    </citation>
    <scope>NUCLEOTIDE SEQUENCE [LARGE SCALE GENOMIC DNA]</scope>
    <source>
        <strain evidence="2 3">FDAARGOS_899</strain>
    </source>
</reference>